<dbReference type="InterPro" id="IPR038694">
    <property type="entry name" value="DUF427_sf"/>
</dbReference>
<dbReference type="Proteomes" id="UP001201985">
    <property type="component" value="Unassembled WGS sequence"/>
</dbReference>
<dbReference type="Pfam" id="PF04248">
    <property type="entry name" value="NTP_transf_9"/>
    <property type="match status" value="1"/>
</dbReference>
<comment type="caution">
    <text evidence="2">The sequence shown here is derived from an EMBL/GenBank/DDBJ whole genome shotgun (WGS) entry which is preliminary data.</text>
</comment>
<dbReference type="EMBL" id="JALBUU010000028">
    <property type="protein sequence ID" value="MCI0755202.1"/>
    <property type="molecule type" value="Genomic_DNA"/>
</dbReference>
<feature type="domain" description="DUF427" evidence="1">
    <location>
        <begin position="22"/>
        <end position="113"/>
    </location>
</feature>
<keyword evidence="3" id="KW-1185">Reference proteome</keyword>
<dbReference type="Gene3D" id="2.170.150.40">
    <property type="entry name" value="Domain of unknown function (DUF427)"/>
    <property type="match status" value="1"/>
</dbReference>
<dbReference type="PANTHER" id="PTHR34310">
    <property type="entry name" value="DUF427 DOMAIN PROTEIN (AFU_ORTHOLOGUE AFUA_3G02220)"/>
    <property type="match status" value="1"/>
</dbReference>
<evidence type="ECO:0000313" key="2">
    <source>
        <dbReference type="EMBL" id="MCI0755202.1"/>
    </source>
</evidence>
<sequence length="130" mass="14172">MAQPDKPAATGIRIEPSPDRVVVSAAGRTVADSCAALILREPGRPAVFYLPREDAEMALLRRTAERSHCPYKGEASYFSIPHAGRSAENAVWSYEAPLEAVAAIRGHLAFYPERVDSIAVQPRRDAAAHY</sequence>
<reference evidence="2 3" key="1">
    <citation type="submission" date="2022-03" db="EMBL/GenBank/DDBJ databases">
        <title>Complete genome analysis of Roseomonas KG 17.1 : a prolific producer of plant growth promoters.</title>
        <authorList>
            <person name="Saadouli I."/>
            <person name="Najjari A."/>
            <person name="Mosbah A."/>
            <person name="Ouzari H.I."/>
        </authorList>
    </citation>
    <scope>NUCLEOTIDE SEQUENCE [LARGE SCALE GENOMIC DNA]</scope>
    <source>
        <strain evidence="2 3">KG17-1</strain>
    </source>
</reference>
<dbReference type="InterPro" id="IPR007361">
    <property type="entry name" value="DUF427"/>
</dbReference>
<dbReference type="PANTHER" id="PTHR34310:SF9">
    <property type="entry name" value="BLR5716 PROTEIN"/>
    <property type="match status" value="1"/>
</dbReference>
<gene>
    <name evidence="2" type="ORF">MON41_15895</name>
</gene>
<evidence type="ECO:0000313" key="3">
    <source>
        <dbReference type="Proteomes" id="UP001201985"/>
    </source>
</evidence>
<evidence type="ECO:0000259" key="1">
    <source>
        <dbReference type="Pfam" id="PF04248"/>
    </source>
</evidence>
<proteinExistence type="predicted"/>
<name>A0ABS9W7C9_9PROT</name>
<organism evidence="2 3">
    <name type="scientific">Teichococcus vastitatis</name>
    <dbReference type="NCBI Taxonomy" id="2307076"/>
    <lineage>
        <taxon>Bacteria</taxon>
        <taxon>Pseudomonadati</taxon>
        <taxon>Pseudomonadota</taxon>
        <taxon>Alphaproteobacteria</taxon>
        <taxon>Acetobacterales</taxon>
        <taxon>Roseomonadaceae</taxon>
        <taxon>Roseomonas</taxon>
    </lineage>
</organism>
<dbReference type="RefSeq" id="WP_241793312.1">
    <property type="nucleotide sequence ID" value="NZ_JALBUU010000028.1"/>
</dbReference>
<protein>
    <submittedName>
        <fullName evidence="2">DUF427 domain-containing protein</fullName>
    </submittedName>
</protein>
<accession>A0ABS9W7C9</accession>